<dbReference type="GO" id="GO:0016853">
    <property type="term" value="F:isomerase activity"/>
    <property type="evidence" value="ECO:0007669"/>
    <property type="project" value="UniProtKB-KW"/>
</dbReference>
<proteinExistence type="predicted"/>
<feature type="compositionally biased region" description="Basic and acidic residues" evidence="1">
    <location>
        <begin position="74"/>
        <end position="86"/>
    </location>
</feature>
<keyword evidence="3" id="KW-0413">Isomerase</keyword>
<feature type="domain" description="Mycothiol-dependent maleylpyruvate isomerase metal-binding" evidence="2">
    <location>
        <begin position="13"/>
        <end position="148"/>
    </location>
</feature>
<dbReference type="NCBIfam" id="TIGR03083">
    <property type="entry name" value="maleylpyruvate isomerase family mycothiol-dependent enzyme"/>
    <property type="match status" value="1"/>
</dbReference>
<dbReference type="Gene3D" id="1.20.120.450">
    <property type="entry name" value="dinb family like domain"/>
    <property type="match status" value="1"/>
</dbReference>
<dbReference type="Proteomes" id="UP000268652">
    <property type="component" value="Unassembled WGS sequence"/>
</dbReference>
<dbReference type="EMBL" id="RBDY01000018">
    <property type="protein sequence ID" value="RKN18596.1"/>
    <property type="molecule type" value="Genomic_DNA"/>
</dbReference>
<name>A0A3A9WF27_9ACTN</name>
<evidence type="ECO:0000313" key="4">
    <source>
        <dbReference type="EMBL" id="RKN18596.1"/>
    </source>
</evidence>
<evidence type="ECO:0000256" key="1">
    <source>
        <dbReference type="SAM" id="MobiDB-lite"/>
    </source>
</evidence>
<sequence>MSANARAAAWSAEGTALLLATVEGLTDDELSGPSALPGWTRRHVLAHVASNAEALGRLLHWARTGERTPMYASPERRAADIEEGARRPAPQLRSWARESAEALAAASAELPQRAWSAEVVTAQGRTVTAAEVPWMRAREVCVHAVDLAAGVTFADLPEGFCAALAAEVTARRAARDELPAAGLAGLTPPDLAAYLTGRAVPEGLPKLPPWL</sequence>
<dbReference type="OrthoDB" id="5118203at2"/>
<keyword evidence="3" id="KW-0670">Pyruvate</keyword>
<protein>
    <submittedName>
        <fullName evidence="3">Maleylpyruvate isomerase family mycothiol-dependent enzyme</fullName>
    </submittedName>
</protein>
<evidence type="ECO:0000313" key="3">
    <source>
        <dbReference type="EMBL" id="RKN06266.1"/>
    </source>
</evidence>
<dbReference type="InterPro" id="IPR017517">
    <property type="entry name" value="Maleyloyr_isom"/>
</dbReference>
<dbReference type="AlphaFoldDB" id="A0A3A9WF27"/>
<dbReference type="Pfam" id="PF11716">
    <property type="entry name" value="MDMPI_N"/>
    <property type="match status" value="1"/>
</dbReference>
<dbReference type="GO" id="GO:0046872">
    <property type="term" value="F:metal ion binding"/>
    <property type="evidence" value="ECO:0007669"/>
    <property type="project" value="InterPro"/>
</dbReference>
<dbReference type="RefSeq" id="WP_120698738.1">
    <property type="nucleotide sequence ID" value="NZ_RBDX01000021.1"/>
</dbReference>
<dbReference type="InterPro" id="IPR024344">
    <property type="entry name" value="MDMPI_metal-binding"/>
</dbReference>
<dbReference type="InterPro" id="IPR034660">
    <property type="entry name" value="DinB/YfiT-like"/>
</dbReference>
<evidence type="ECO:0000313" key="6">
    <source>
        <dbReference type="Proteomes" id="UP000275024"/>
    </source>
</evidence>
<evidence type="ECO:0000259" key="2">
    <source>
        <dbReference type="Pfam" id="PF11716"/>
    </source>
</evidence>
<organism evidence="3 6">
    <name type="scientific">Streptomyces radicis</name>
    <dbReference type="NCBI Taxonomy" id="1750517"/>
    <lineage>
        <taxon>Bacteria</taxon>
        <taxon>Bacillati</taxon>
        <taxon>Actinomycetota</taxon>
        <taxon>Actinomycetes</taxon>
        <taxon>Kitasatosporales</taxon>
        <taxon>Streptomycetaceae</taxon>
        <taxon>Streptomyces</taxon>
    </lineage>
</organism>
<dbReference type="SUPFAM" id="SSF109854">
    <property type="entry name" value="DinB/YfiT-like putative metalloenzymes"/>
    <property type="match status" value="1"/>
</dbReference>
<accession>A0A3A9WF27</accession>
<gene>
    <name evidence="4" type="ORF">D7318_21320</name>
    <name evidence="3" type="ORF">D7319_22460</name>
</gene>
<reference evidence="5 6" key="1">
    <citation type="submission" date="2018-09" db="EMBL/GenBank/DDBJ databases">
        <title>Streptomyces sp. nov. DS1-2, an endophytic actinomycete isolated from roots of Dendrobium scabrilingue.</title>
        <authorList>
            <person name="Kuncharoen N."/>
            <person name="Kudo T."/>
            <person name="Ohkuma M."/>
            <person name="Yuki M."/>
            <person name="Tanasupawat S."/>
        </authorList>
    </citation>
    <scope>NUCLEOTIDE SEQUENCE [LARGE SCALE GENOMIC DNA]</scope>
    <source>
        <strain evidence="3 6">AZ1-7</strain>
        <strain evidence="4 5">DS1-2</strain>
    </source>
</reference>
<feature type="region of interest" description="Disordered" evidence="1">
    <location>
        <begin position="70"/>
        <end position="93"/>
    </location>
</feature>
<dbReference type="EMBL" id="RBDX01000021">
    <property type="protein sequence ID" value="RKN06266.1"/>
    <property type="molecule type" value="Genomic_DNA"/>
</dbReference>
<comment type="caution">
    <text evidence="3">The sequence shown here is derived from an EMBL/GenBank/DDBJ whole genome shotgun (WGS) entry which is preliminary data.</text>
</comment>
<dbReference type="Proteomes" id="UP000275024">
    <property type="component" value="Unassembled WGS sequence"/>
</dbReference>
<keyword evidence="5" id="KW-1185">Reference proteome</keyword>
<evidence type="ECO:0000313" key="5">
    <source>
        <dbReference type="Proteomes" id="UP000268652"/>
    </source>
</evidence>